<accession>A0AAV4E2D7</accession>
<organism evidence="1 2">
    <name type="scientific">Plakobranchus ocellatus</name>
    <dbReference type="NCBI Taxonomy" id="259542"/>
    <lineage>
        <taxon>Eukaryota</taxon>
        <taxon>Metazoa</taxon>
        <taxon>Spiralia</taxon>
        <taxon>Lophotrochozoa</taxon>
        <taxon>Mollusca</taxon>
        <taxon>Gastropoda</taxon>
        <taxon>Heterobranchia</taxon>
        <taxon>Euthyneura</taxon>
        <taxon>Panpulmonata</taxon>
        <taxon>Sacoglossa</taxon>
        <taxon>Placobranchoidea</taxon>
        <taxon>Plakobranchidae</taxon>
        <taxon>Plakobranchus</taxon>
    </lineage>
</organism>
<evidence type="ECO:0000313" key="2">
    <source>
        <dbReference type="Proteomes" id="UP000735302"/>
    </source>
</evidence>
<dbReference type="Proteomes" id="UP000735302">
    <property type="component" value="Unassembled WGS sequence"/>
</dbReference>
<gene>
    <name evidence="1" type="ORF">PoB_007712400</name>
</gene>
<dbReference type="EMBL" id="BLXT01008617">
    <property type="protein sequence ID" value="GFO50619.1"/>
    <property type="molecule type" value="Genomic_DNA"/>
</dbReference>
<evidence type="ECO:0000313" key="1">
    <source>
        <dbReference type="EMBL" id="GFO50619.1"/>
    </source>
</evidence>
<reference evidence="1 2" key="1">
    <citation type="journal article" date="2021" name="Elife">
        <title>Chloroplast acquisition without the gene transfer in kleptoplastic sea slugs, Plakobranchus ocellatus.</title>
        <authorList>
            <person name="Maeda T."/>
            <person name="Takahashi S."/>
            <person name="Yoshida T."/>
            <person name="Shimamura S."/>
            <person name="Takaki Y."/>
            <person name="Nagai Y."/>
            <person name="Toyoda A."/>
            <person name="Suzuki Y."/>
            <person name="Arimoto A."/>
            <person name="Ishii H."/>
            <person name="Satoh N."/>
            <person name="Nishiyama T."/>
            <person name="Hasebe M."/>
            <person name="Maruyama T."/>
            <person name="Minagawa J."/>
            <person name="Obokata J."/>
            <person name="Shigenobu S."/>
        </authorList>
    </citation>
    <scope>NUCLEOTIDE SEQUENCE [LARGE SCALE GENOMIC DNA]</scope>
</reference>
<name>A0AAV4E2D7_9GAST</name>
<keyword evidence="2" id="KW-1185">Reference proteome</keyword>
<comment type="caution">
    <text evidence="1">The sequence shown here is derived from an EMBL/GenBank/DDBJ whole genome shotgun (WGS) entry which is preliminary data.</text>
</comment>
<proteinExistence type="predicted"/>
<sequence length="130" mass="14904">MDNVWIAAESNGVGLRRRRRPRPRLRIRESSSDKSQVLKEGWARRWREKARNTVVRPEDVRASMPLDRPWLLRTAETWSEDSRWTLDQSPAGSGLSLDWPGHCLLQPSIATTSPKSECYRSSSSASFRAP</sequence>
<protein>
    <submittedName>
        <fullName evidence="1">Uncharacterized protein</fullName>
    </submittedName>
</protein>
<dbReference type="AlphaFoldDB" id="A0AAV4E2D7"/>